<dbReference type="EMBL" id="FNVA01000003">
    <property type="protein sequence ID" value="SEG25359.1"/>
    <property type="molecule type" value="Genomic_DNA"/>
</dbReference>
<evidence type="ECO:0000313" key="1">
    <source>
        <dbReference type="EMBL" id="SEG25359.1"/>
    </source>
</evidence>
<dbReference type="SUPFAM" id="SSF53335">
    <property type="entry name" value="S-adenosyl-L-methionine-dependent methyltransferases"/>
    <property type="match status" value="1"/>
</dbReference>
<protein>
    <submittedName>
        <fullName evidence="1">Nodulation-related protein NoeA</fullName>
    </submittedName>
</protein>
<evidence type="ECO:0000313" key="2">
    <source>
        <dbReference type="Proteomes" id="UP000236728"/>
    </source>
</evidence>
<accession>A0A1H5YMH7</accession>
<organism evidence="1 2">
    <name type="scientific">Bryocella elongata</name>
    <dbReference type="NCBI Taxonomy" id="863522"/>
    <lineage>
        <taxon>Bacteria</taxon>
        <taxon>Pseudomonadati</taxon>
        <taxon>Acidobacteriota</taxon>
        <taxon>Terriglobia</taxon>
        <taxon>Terriglobales</taxon>
        <taxon>Acidobacteriaceae</taxon>
        <taxon>Bryocella</taxon>
    </lineage>
</organism>
<dbReference type="CDD" id="cd02440">
    <property type="entry name" value="AdoMet_MTases"/>
    <property type="match status" value="1"/>
</dbReference>
<dbReference type="RefSeq" id="WP_103933247.1">
    <property type="nucleotide sequence ID" value="NZ_FNVA01000003.1"/>
</dbReference>
<proteinExistence type="predicted"/>
<keyword evidence="2" id="KW-1185">Reference proteome</keyword>
<gene>
    <name evidence="1" type="ORF">SAMN05421819_2393</name>
</gene>
<reference evidence="1 2" key="1">
    <citation type="submission" date="2016-10" db="EMBL/GenBank/DDBJ databases">
        <authorList>
            <person name="de Groot N.N."/>
        </authorList>
    </citation>
    <scope>NUCLEOTIDE SEQUENCE [LARGE SCALE GENOMIC DNA]</scope>
    <source>
        <strain evidence="1 2">DSM 22489</strain>
    </source>
</reference>
<dbReference type="OrthoDB" id="9765084at2"/>
<dbReference type="InterPro" id="IPR029063">
    <property type="entry name" value="SAM-dependent_MTases_sf"/>
</dbReference>
<name>A0A1H5YMH7_9BACT</name>
<dbReference type="AlphaFoldDB" id="A0A1H5YMH7"/>
<sequence length="465" mass="51943">MSSNGLRPTFRDPAGSLSLTDDYAVRTIHPGSRATVLSFLESAFYRDAVARGEMSATTIENPDAGGPDAPLILKHPRIAIPTYPWEWIPSQWLAAAELTLALGERALESGWILKDATPLNILFDGPNPVLVDVLSFDPRDPSDATWLAYGQYLRTFLLPLLAQRLLGWPLELSQLRRDGYEASDIYAVLSWKQRLSPSVLWPVSMPFWLERKGQDDAAKGKATARRMDPEAAAHVLARLMQSLAKRTRAAVGVSGRSEWSEYTGTLTHYTAEQAESKRAWVEEQLASLKPARVLDIGANTGDFSALAASHGAQVIALERDATAADQIYKRSLAQKLDVQTIHADLSRPTPAVGWENQESLALLPRLEQQFQMVMMLAVIHHIVLLEQIPLRAIVELAARLTRKWLIVEWVPVEDPMFQSLMRGRTELYGHLHERDLLAASDGLFHVRDEHRLTNGRVLFLFEKLG</sequence>
<dbReference type="Gene3D" id="3.40.50.150">
    <property type="entry name" value="Vaccinia Virus protein VP39"/>
    <property type="match status" value="1"/>
</dbReference>
<dbReference type="Proteomes" id="UP000236728">
    <property type="component" value="Unassembled WGS sequence"/>
</dbReference>